<evidence type="ECO:0000256" key="1">
    <source>
        <dbReference type="SAM" id="MobiDB-lite"/>
    </source>
</evidence>
<accession>A0A8J3W0Q6</accession>
<comment type="caution">
    <text evidence="3">The sequence shown here is derived from an EMBL/GenBank/DDBJ whole genome shotgun (WGS) entry which is preliminary data.</text>
</comment>
<dbReference type="Proteomes" id="UP000610966">
    <property type="component" value="Unassembled WGS sequence"/>
</dbReference>
<reference evidence="3" key="1">
    <citation type="submission" date="2021-01" db="EMBL/GenBank/DDBJ databases">
        <title>Whole genome shotgun sequence of Sphaerimonospora thailandensis NBRC 107569.</title>
        <authorList>
            <person name="Komaki H."/>
            <person name="Tamura T."/>
        </authorList>
    </citation>
    <scope>NUCLEOTIDE SEQUENCE</scope>
    <source>
        <strain evidence="3">NBRC 107569</strain>
    </source>
</reference>
<dbReference type="AlphaFoldDB" id="A0A8J3W0Q6"/>
<name>A0A8J3W0Q6_9ACTN</name>
<feature type="chain" id="PRO_5038689822" description="Secreted protein" evidence="2">
    <location>
        <begin position="23"/>
        <end position="127"/>
    </location>
</feature>
<keyword evidence="4" id="KW-1185">Reference proteome</keyword>
<organism evidence="3 4">
    <name type="scientific">Sphaerimonospora thailandensis</name>
    <dbReference type="NCBI Taxonomy" id="795644"/>
    <lineage>
        <taxon>Bacteria</taxon>
        <taxon>Bacillati</taxon>
        <taxon>Actinomycetota</taxon>
        <taxon>Actinomycetes</taxon>
        <taxon>Streptosporangiales</taxon>
        <taxon>Streptosporangiaceae</taxon>
        <taxon>Sphaerimonospora</taxon>
    </lineage>
</organism>
<feature type="signal peptide" evidence="2">
    <location>
        <begin position="1"/>
        <end position="22"/>
    </location>
</feature>
<evidence type="ECO:0008006" key="5">
    <source>
        <dbReference type="Google" id="ProtNLM"/>
    </source>
</evidence>
<evidence type="ECO:0000256" key="2">
    <source>
        <dbReference type="SAM" id="SignalP"/>
    </source>
</evidence>
<proteinExistence type="predicted"/>
<sequence>MRSRLTAALLLLLPAFFLAAGAAPADAQAAAHRAGTAYTALQWADDHATAEQWRLPRPGVAQQQHRVPRLHLRSGAHATPGGLAVLPVAMPHRSLLIAGENPSAGRDVPVPANTSTVPARAPPSTEQ</sequence>
<evidence type="ECO:0000313" key="3">
    <source>
        <dbReference type="EMBL" id="GIH71358.1"/>
    </source>
</evidence>
<dbReference type="RefSeq" id="WP_204017061.1">
    <property type="nucleotide sequence ID" value="NZ_BOOG01000034.1"/>
</dbReference>
<keyword evidence="2" id="KW-0732">Signal</keyword>
<dbReference type="EMBL" id="BOOG01000034">
    <property type="protein sequence ID" value="GIH71358.1"/>
    <property type="molecule type" value="Genomic_DNA"/>
</dbReference>
<evidence type="ECO:0000313" key="4">
    <source>
        <dbReference type="Proteomes" id="UP000610966"/>
    </source>
</evidence>
<protein>
    <recommendedName>
        <fullName evidence="5">Secreted protein</fullName>
    </recommendedName>
</protein>
<feature type="region of interest" description="Disordered" evidence="1">
    <location>
        <begin position="99"/>
        <end position="127"/>
    </location>
</feature>
<gene>
    <name evidence="3" type="ORF">Mth01_36110</name>
</gene>